<comment type="caution">
    <text evidence="4">The sequence shown here is derived from an EMBL/GenBank/DDBJ whole genome shotgun (WGS) entry which is preliminary data.</text>
</comment>
<protein>
    <submittedName>
        <fullName evidence="4">TetR/AcrR family transcriptional regulator C-terminal domain-containing protein</fullName>
    </submittedName>
</protein>
<dbReference type="InterPro" id="IPR001647">
    <property type="entry name" value="HTH_TetR"/>
</dbReference>
<evidence type="ECO:0000313" key="4">
    <source>
        <dbReference type="EMBL" id="HIZ08349.1"/>
    </source>
</evidence>
<dbReference type="EMBL" id="DXCH01000283">
    <property type="protein sequence ID" value="HIZ08349.1"/>
    <property type="molecule type" value="Genomic_DNA"/>
</dbReference>
<dbReference type="Pfam" id="PF14278">
    <property type="entry name" value="TetR_C_8"/>
    <property type="match status" value="1"/>
</dbReference>
<dbReference type="InterPro" id="IPR009057">
    <property type="entry name" value="Homeodomain-like_sf"/>
</dbReference>
<dbReference type="AlphaFoldDB" id="A0A9D2IGF3"/>
<organism evidence="4 5">
    <name type="scientific">Candidatus Eubacterium avistercoris</name>
    <dbReference type="NCBI Taxonomy" id="2838567"/>
    <lineage>
        <taxon>Bacteria</taxon>
        <taxon>Bacillati</taxon>
        <taxon>Bacillota</taxon>
        <taxon>Clostridia</taxon>
        <taxon>Eubacteriales</taxon>
        <taxon>Eubacteriaceae</taxon>
        <taxon>Eubacterium</taxon>
    </lineage>
</organism>
<evidence type="ECO:0000259" key="3">
    <source>
        <dbReference type="PROSITE" id="PS50977"/>
    </source>
</evidence>
<evidence type="ECO:0000313" key="5">
    <source>
        <dbReference type="Proteomes" id="UP000824024"/>
    </source>
</evidence>
<dbReference type="InterPro" id="IPR039532">
    <property type="entry name" value="TetR_C_Firmicutes"/>
</dbReference>
<gene>
    <name evidence="4" type="ORF">IAA08_10510</name>
</gene>
<evidence type="ECO:0000256" key="2">
    <source>
        <dbReference type="PROSITE-ProRule" id="PRU00335"/>
    </source>
</evidence>
<dbReference type="PANTHER" id="PTHR43479">
    <property type="entry name" value="ACREF/ENVCD OPERON REPRESSOR-RELATED"/>
    <property type="match status" value="1"/>
</dbReference>
<reference evidence="4" key="2">
    <citation type="submission" date="2021-04" db="EMBL/GenBank/DDBJ databases">
        <authorList>
            <person name="Gilroy R."/>
        </authorList>
    </citation>
    <scope>NUCLEOTIDE SEQUENCE</scope>
    <source>
        <strain evidence="4">CHK192-9172</strain>
    </source>
</reference>
<sequence length="202" mass="24282">MAINIKEMFGDHLLELVNTKKLEKITINDLLSKTGASRQTFYNHFCDKNDLIQWIYSHYILTAFPEHADTMFQYNLCLVDYYNRILKYKKFMTQAIQMTCQNNLKGFMQNYLINWEKSWMKDLYVYKYKSSPPDNFYFIVEYHSVGCVNMVLKWIEQDFPLRPEELANHITNLRLSILKYWNMDDVLQNFQDIDIDCITVAE</sequence>
<feature type="DNA-binding region" description="H-T-H motif" evidence="2">
    <location>
        <begin position="26"/>
        <end position="45"/>
    </location>
</feature>
<dbReference type="Gene3D" id="1.10.357.10">
    <property type="entry name" value="Tetracycline Repressor, domain 2"/>
    <property type="match status" value="1"/>
</dbReference>
<accession>A0A9D2IGF3</accession>
<dbReference type="InterPro" id="IPR050624">
    <property type="entry name" value="HTH-type_Tx_Regulator"/>
</dbReference>
<dbReference type="GO" id="GO:0003677">
    <property type="term" value="F:DNA binding"/>
    <property type="evidence" value="ECO:0007669"/>
    <property type="project" value="UniProtKB-UniRule"/>
</dbReference>
<feature type="domain" description="HTH tetR-type" evidence="3">
    <location>
        <begin position="3"/>
        <end position="63"/>
    </location>
</feature>
<dbReference type="PROSITE" id="PS50977">
    <property type="entry name" value="HTH_TETR_2"/>
    <property type="match status" value="1"/>
</dbReference>
<dbReference type="SUPFAM" id="SSF46689">
    <property type="entry name" value="Homeodomain-like"/>
    <property type="match status" value="1"/>
</dbReference>
<name>A0A9D2IGF3_9FIRM</name>
<dbReference type="Proteomes" id="UP000824024">
    <property type="component" value="Unassembled WGS sequence"/>
</dbReference>
<evidence type="ECO:0000256" key="1">
    <source>
        <dbReference type="ARBA" id="ARBA00023125"/>
    </source>
</evidence>
<keyword evidence="1 2" id="KW-0238">DNA-binding</keyword>
<dbReference type="PANTHER" id="PTHR43479:SF7">
    <property type="entry name" value="TETR-FAMILY TRANSCRIPTIONAL REGULATOR"/>
    <property type="match status" value="1"/>
</dbReference>
<proteinExistence type="predicted"/>
<reference evidence="4" key="1">
    <citation type="journal article" date="2021" name="PeerJ">
        <title>Extensive microbial diversity within the chicken gut microbiome revealed by metagenomics and culture.</title>
        <authorList>
            <person name="Gilroy R."/>
            <person name="Ravi A."/>
            <person name="Getino M."/>
            <person name="Pursley I."/>
            <person name="Horton D.L."/>
            <person name="Alikhan N.F."/>
            <person name="Baker D."/>
            <person name="Gharbi K."/>
            <person name="Hall N."/>
            <person name="Watson M."/>
            <person name="Adriaenssens E.M."/>
            <person name="Foster-Nyarko E."/>
            <person name="Jarju S."/>
            <person name="Secka A."/>
            <person name="Antonio M."/>
            <person name="Oren A."/>
            <person name="Chaudhuri R.R."/>
            <person name="La Ragione R."/>
            <person name="Hildebrand F."/>
            <person name="Pallen M.J."/>
        </authorList>
    </citation>
    <scope>NUCLEOTIDE SEQUENCE</scope>
    <source>
        <strain evidence="4">CHK192-9172</strain>
    </source>
</reference>